<sequence>MKPLCFLLCSVFFASTSYAQVKAGTIVRPRVVETKDEVEYYEVEVTTNQKSYLNLLKGTWNFTSMRRQPRVEAESLTNASLTINGDSTFSGSTGCNTISGKFTLKGTGIRFGNLTSTKMACNNMDQETAFLKLIQQTISNYSVTNDSLLLRDVTGNIVFHAKKN</sequence>
<comment type="caution">
    <text evidence="3">The sequence shown here is derived from an EMBL/GenBank/DDBJ whole genome shotgun (WGS) entry which is preliminary data.</text>
</comment>
<gene>
    <name evidence="3" type="ORF">OCK74_25115</name>
</gene>
<evidence type="ECO:0000313" key="3">
    <source>
        <dbReference type="EMBL" id="MCU7552424.1"/>
    </source>
</evidence>
<evidence type="ECO:0000259" key="2">
    <source>
        <dbReference type="Pfam" id="PF03724"/>
    </source>
</evidence>
<keyword evidence="1" id="KW-0732">Signal</keyword>
<dbReference type="Gene3D" id="2.40.128.270">
    <property type="match status" value="1"/>
</dbReference>
<accession>A0A9X2XZF5</accession>
<dbReference type="EMBL" id="JAOTIF010000034">
    <property type="protein sequence ID" value="MCU7552424.1"/>
    <property type="molecule type" value="Genomic_DNA"/>
</dbReference>
<evidence type="ECO:0000256" key="1">
    <source>
        <dbReference type="SAM" id="SignalP"/>
    </source>
</evidence>
<organism evidence="3 4">
    <name type="scientific">Paraflavisolibacter caeni</name>
    <dbReference type="NCBI Taxonomy" id="2982496"/>
    <lineage>
        <taxon>Bacteria</taxon>
        <taxon>Pseudomonadati</taxon>
        <taxon>Bacteroidota</taxon>
        <taxon>Chitinophagia</taxon>
        <taxon>Chitinophagales</taxon>
        <taxon>Chitinophagaceae</taxon>
        <taxon>Paraflavisolibacter</taxon>
    </lineage>
</organism>
<dbReference type="PANTHER" id="PTHR35535:SF2">
    <property type="entry name" value="DUF306 DOMAIN-CONTAINING PROTEIN"/>
    <property type="match status" value="1"/>
</dbReference>
<reference evidence="3" key="2">
    <citation type="submission" date="2023-04" db="EMBL/GenBank/DDBJ databases">
        <title>Paracnuella aquatica gen. nov., sp. nov., a member of the family Chitinophagaceae isolated from a hot spring.</title>
        <authorList>
            <person name="Wang C."/>
        </authorList>
    </citation>
    <scope>NUCLEOTIDE SEQUENCE</scope>
    <source>
        <strain evidence="3">LB-8</strain>
    </source>
</reference>
<dbReference type="RefSeq" id="WP_279299861.1">
    <property type="nucleotide sequence ID" value="NZ_JAOTIF010000034.1"/>
</dbReference>
<keyword evidence="4" id="KW-1185">Reference proteome</keyword>
<name>A0A9X2XZF5_9BACT</name>
<feature type="domain" description="DUF306" evidence="2">
    <location>
        <begin position="55"/>
        <end position="155"/>
    </location>
</feature>
<dbReference type="InterPro" id="IPR005184">
    <property type="entry name" value="DUF306_Meta_HslJ"/>
</dbReference>
<dbReference type="AlphaFoldDB" id="A0A9X2XZF5"/>
<dbReference type="InterPro" id="IPR053147">
    <property type="entry name" value="Hsp_HslJ-like"/>
</dbReference>
<dbReference type="PANTHER" id="PTHR35535">
    <property type="entry name" value="HEAT SHOCK PROTEIN HSLJ"/>
    <property type="match status" value="1"/>
</dbReference>
<reference evidence="3" key="1">
    <citation type="submission" date="2022-09" db="EMBL/GenBank/DDBJ databases">
        <authorList>
            <person name="Yuan C."/>
            <person name="Ke Z."/>
        </authorList>
    </citation>
    <scope>NUCLEOTIDE SEQUENCE</scope>
    <source>
        <strain evidence="3">LB-8</strain>
    </source>
</reference>
<evidence type="ECO:0000313" key="4">
    <source>
        <dbReference type="Proteomes" id="UP001155483"/>
    </source>
</evidence>
<dbReference type="Proteomes" id="UP001155483">
    <property type="component" value="Unassembled WGS sequence"/>
</dbReference>
<proteinExistence type="predicted"/>
<feature type="signal peptide" evidence="1">
    <location>
        <begin position="1"/>
        <end position="19"/>
    </location>
</feature>
<feature type="chain" id="PRO_5040838006" evidence="1">
    <location>
        <begin position="20"/>
        <end position="164"/>
    </location>
</feature>
<dbReference type="Pfam" id="PF03724">
    <property type="entry name" value="META"/>
    <property type="match status" value="1"/>
</dbReference>
<dbReference type="InterPro" id="IPR038670">
    <property type="entry name" value="HslJ-like_sf"/>
</dbReference>
<protein>
    <submittedName>
        <fullName evidence="3">META domain-containing protein</fullName>
    </submittedName>
</protein>